<dbReference type="EMBL" id="CAMKVN010008108">
    <property type="protein sequence ID" value="CAI2192211.1"/>
    <property type="molecule type" value="Genomic_DNA"/>
</dbReference>
<dbReference type="AlphaFoldDB" id="A0A9W4T6J4"/>
<feature type="non-terminal residue" evidence="1">
    <location>
        <position position="149"/>
    </location>
</feature>
<name>A0A9W4T6J4_9GLOM</name>
<protein>
    <submittedName>
        <fullName evidence="1">13818_t:CDS:1</fullName>
    </submittedName>
</protein>
<reference evidence="1" key="1">
    <citation type="submission" date="2022-08" db="EMBL/GenBank/DDBJ databases">
        <authorList>
            <person name="Kallberg Y."/>
            <person name="Tangrot J."/>
            <person name="Rosling A."/>
        </authorList>
    </citation>
    <scope>NUCLEOTIDE SEQUENCE</scope>
    <source>
        <strain evidence="1">Wild A</strain>
    </source>
</reference>
<organism evidence="1 2">
    <name type="scientific">Funneliformis geosporum</name>
    <dbReference type="NCBI Taxonomy" id="1117311"/>
    <lineage>
        <taxon>Eukaryota</taxon>
        <taxon>Fungi</taxon>
        <taxon>Fungi incertae sedis</taxon>
        <taxon>Mucoromycota</taxon>
        <taxon>Glomeromycotina</taxon>
        <taxon>Glomeromycetes</taxon>
        <taxon>Glomerales</taxon>
        <taxon>Glomeraceae</taxon>
        <taxon>Funneliformis</taxon>
    </lineage>
</organism>
<proteinExistence type="predicted"/>
<accession>A0A9W4T6J4</accession>
<comment type="caution">
    <text evidence="1">The sequence shown here is derived from an EMBL/GenBank/DDBJ whole genome shotgun (WGS) entry which is preliminary data.</text>
</comment>
<evidence type="ECO:0000313" key="1">
    <source>
        <dbReference type="EMBL" id="CAI2192211.1"/>
    </source>
</evidence>
<keyword evidence="2" id="KW-1185">Reference proteome</keyword>
<gene>
    <name evidence="1" type="ORF">FWILDA_LOCUS15463</name>
</gene>
<dbReference type="Proteomes" id="UP001153678">
    <property type="component" value="Unassembled WGS sequence"/>
</dbReference>
<sequence length="149" mass="17048">MSFNNIVTMVYSLSEEPNKLSENEEAKLYIYLVNKDDSGLADVEKLLYFCETIDTSEFVYVFIENSNTFMKEADEHQVQFDYGKLVKTVSNGRPIGADPAKLESDGFNVTIKDRKFKGNEVIIEMLIYIMNTIHIHNIPGAMILIARDH</sequence>
<evidence type="ECO:0000313" key="2">
    <source>
        <dbReference type="Proteomes" id="UP001153678"/>
    </source>
</evidence>